<feature type="transmembrane region" description="Helical" evidence="1">
    <location>
        <begin position="102"/>
        <end position="124"/>
    </location>
</feature>
<proteinExistence type="predicted"/>
<accession>A0ABR8SI50</accession>
<protein>
    <submittedName>
        <fullName evidence="2">Uncharacterized protein</fullName>
    </submittedName>
</protein>
<organism evidence="2 3">
    <name type="scientific">Fictibacillus norfolkensis</name>
    <dbReference type="NCBI Taxonomy" id="2762233"/>
    <lineage>
        <taxon>Bacteria</taxon>
        <taxon>Bacillati</taxon>
        <taxon>Bacillota</taxon>
        <taxon>Bacilli</taxon>
        <taxon>Bacillales</taxon>
        <taxon>Fictibacillaceae</taxon>
        <taxon>Fictibacillus</taxon>
    </lineage>
</organism>
<sequence length="144" mass="16818">MKDFIYLTVEIVNQLHDILEDFFGGLGYQLTDKDLHFWIFGVLGILFFIFVHLLFKWLSTLSLTAISFLYTFTVLLVIVFAIEIQQKITGRGNMEFADAIMGLWGFLIFFAIYLGIKLVVYLFLKIFKRNKPRSSQSRKSRSAR</sequence>
<comment type="caution">
    <text evidence="2">The sequence shown here is derived from an EMBL/GenBank/DDBJ whole genome shotgun (WGS) entry which is preliminary data.</text>
</comment>
<keyword evidence="1" id="KW-0472">Membrane</keyword>
<evidence type="ECO:0000256" key="1">
    <source>
        <dbReference type="SAM" id="Phobius"/>
    </source>
</evidence>
<keyword evidence="3" id="KW-1185">Reference proteome</keyword>
<dbReference type="RefSeq" id="WP_191752559.1">
    <property type="nucleotide sequence ID" value="NZ_JACSQM010000001.1"/>
</dbReference>
<feature type="transmembrane region" description="Helical" evidence="1">
    <location>
        <begin position="35"/>
        <end position="55"/>
    </location>
</feature>
<reference evidence="2 3" key="1">
    <citation type="submission" date="2020-08" db="EMBL/GenBank/DDBJ databases">
        <title>A Genomic Blueprint of the Chicken Gut Microbiome.</title>
        <authorList>
            <person name="Gilroy R."/>
            <person name="Ravi A."/>
            <person name="Getino M."/>
            <person name="Pursley I."/>
            <person name="Horton D.L."/>
            <person name="Alikhan N.-F."/>
            <person name="Baker D."/>
            <person name="Gharbi K."/>
            <person name="Hall N."/>
            <person name="Watson M."/>
            <person name="Adriaenssens E.M."/>
            <person name="Foster-Nyarko E."/>
            <person name="Jarju S."/>
            <person name="Secka A."/>
            <person name="Antonio M."/>
            <person name="Oren A."/>
            <person name="Chaudhuri R."/>
            <person name="La Ragione R.M."/>
            <person name="Hildebrand F."/>
            <person name="Pallen M.J."/>
        </authorList>
    </citation>
    <scope>NUCLEOTIDE SEQUENCE [LARGE SCALE GENOMIC DNA]</scope>
    <source>
        <strain evidence="2 3">Sa2CUA10</strain>
    </source>
</reference>
<evidence type="ECO:0000313" key="2">
    <source>
        <dbReference type="EMBL" id="MBD7963172.1"/>
    </source>
</evidence>
<evidence type="ECO:0000313" key="3">
    <source>
        <dbReference type="Proteomes" id="UP000603641"/>
    </source>
</evidence>
<keyword evidence="1" id="KW-0812">Transmembrane</keyword>
<dbReference type="EMBL" id="JACSQM010000001">
    <property type="protein sequence ID" value="MBD7963172.1"/>
    <property type="molecule type" value="Genomic_DNA"/>
</dbReference>
<dbReference type="Proteomes" id="UP000603641">
    <property type="component" value="Unassembled WGS sequence"/>
</dbReference>
<gene>
    <name evidence="2" type="ORF">H9648_03820</name>
</gene>
<feature type="transmembrane region" description="Helical" evidence="1">
    <location>
        <begin position="62"/>
        <end position="82"/>
    </location>
</feature>
<name>A0ABR8SI50_9BACL</name>
<keyword evidence="1" id="KW-1133">Transmembrane helix</keyword>